<keyword evidence="4" id="KW-0720">Serine protease</keyword>
<dbReference type="PRINTS" id="PR00834">
    <property type="entry name" value="PROTEASES2C"/>
</dbReference>
<dbReference type="Pfam" id="PF17815">
    <property type="entry name" value="PDZ_3"/>
    <property type="match status" value="1"/>
</dbReference>
<dbReference type="PANTHER" id="PTHR45980">
    <property type="match status" value="1"/>
</dbReference>
<feature type="domain" description="Protease Do-like PDZ" evidence="5">
    <location>
        <begin position="365"/>
        <end position="506"/>
    </location>
</feature>
<dbReference type="InterPro" id="IPR043504">
    <property type="entry name" value="Peptidase_S1_PA_chymotrypsin"/>
</dbReference>
<accession>A0ABY8U6M0</accession>
<dbReference type="Gene3D" id="2.40.10.10">
    <property type="entry name" value="Trypsin-like serine proteases"/>
    <property type="match status" value="2"/>
</dbReference>
<gene>
    <name evidence="6" type="ORF">OEZ85_013895</name>
</gene>
<evidence type="ECO:0000313" key="7">
    <source>
        <dbReference type="Proteomes" id="UP001244341"/>
    </source>
</evidence>
<dbReference type="Gene3D" id="3.20.190.20">
    <property type="match status" value="1"/>
</dbReference>
<dbReference type="SUPFAM" id="SSF50494">
    <property type="entry name" value="Trypsin-like serine proteases"/>
    <property type="match status" value="1"/>
</dbReference>
<dbReference type="InterPro" id="IPR046449">
    <property type="entry name" value="DEGP_PDZ_sf"/>
</dbReference>
<proteinExistence type="inferred from homology"/>
<keyword evidence="7" id="KW-1185">Reference proteome</keyword>
<dbReference type="EMBL" id="CP126215">
    <property type="protein sequence ID" value="WIA16980.1"/>
    <property type="molecule type" value="Genomic_DNA"/>
</dbReference>
<evidence type="ECO:0000256" key="4">
    <source>
        <dbReference type="ARBA" id="ARBA00022825"/>
    </source>
</evidence>
<sequence length="552" mass="59470">MEGADDLLQPEELGEDQPVLPAVLTPKASAVRAVKKNDWALRSVLKVFVVKVDPNYAQPWQKCPQRSSSGSAFVLDTQQRIIITNAHVVANAVTVYVRRPGNPKKWRSQVTCMGKQSDLALLTVPEDAFWGDDLRPLVFLKEVPELQSPISVAGYPVGGDSLSITKGIVSRVSMVRYSQSGRLLGIQIDAAINPGNSGGPAFADMTEGTVAGVAFSKNVSSSTDNIGYIIPFPIVEHFLSEYRDRGAYQGVVSPGFYTQPMENPAQQQYLQVPEGASGCIVVKLEPSTEAAQHLQLADVILEVEGEPIAADESVQFRDDERVDYSHVISLKHVGDNLNLKILRQGQVRDVCFTLHKQQHLVGILHEVDCLPSYYVAGGLVFAPLSLPCMEAVYGSRKWRTLAPISVLQAFVQQRTSPSQQVVILVQVLSHEINHGYKYSVLPVETFNGAAVHNMAHLAAMVDGCDQPYLNFGLEGGRFVTLDRQQVIEHTPHILKINNIPSDRSEDLLGEEAAAAAAAGAEAAAAAAAAAGSELGSAEPGAAAVGQAAEQQQ</sequence>
<dbReference type="Gene3D" id="2.30.42.10">
    <property type="match status" value="1"/>
</dbReference>
<dbReference type="Pfam" id="PF13365">
    <property type="entry name" value="Trypsin_2"/>
    <property type="match status" value="1"/>
</dbReference>
<keyword evidence="2" id="KW-0645">Protease</keyword>
<dbReference type="Proteomes" id="UP001244341">
    <property type="component" value="Chromosome 8b"/>
</dbReference>
<organism evidence="6 7">
    <name type="scientific">Tetradesmus obliquus</name>
    <name type="common">Green alga</name>
    <name type="synonym">Acutodesmus obliquus</name>
    <dbReference type="NCBI Taxonomy" id="3088"/>
    <lineage>
        <taxon>Eukaryota</taxon>
        <taxon>Viridiplantae</taxon>
        <taxon>Chlorophyta</taxon>
        <taxon>core chlorophytes</taxon>
        <taxon>Chlorophyceae</taxon>
        <taxon>CS clade</taxon>
        <taxon>Sphaeropleales</taxon>
        <taxon>Scenedesmaceae</taxon>
        <taxon>Tetradesmus</taxon>
    </lineage>
</organism>
<evidence type="ECO:0000259" key="5">
    <source>
        <dbReference type="Pfam" id="PF17815"/>
    </source>
</evidence>
<protein>
    <recommendedName>
        <fullName evidence="5">Protease Do-like PDZ domain-containing protein</fullName>
    </recommendedName>
</protein>
<evidence type="ECO:0000256" key="2">
    <source>
        <dbReference type="ARBA" id="ARBA00022670"/>
    </source>
</evidence>
<name>A0ABY8U6M0_TETOB</name>
<dbReference type="InterPro" id="IPR041517">
    <property type="entry name" value="DEGP_PDZ"/>
</dbReference>
<dbReference type="SUPFAM" id="SSF50156">
    <property type="entry name" value="PDZ domain-like"/>
    <property type="match status" value="1"/>
</dbReference>
<evidence type="ECO:0000313" key="6">
    <source>
        <dbReference type="EMBL" id="WIA16980.1"/>
    </source>
</evidence>
<reference evidence="6 7" key="1">
    <citation type="submission" date="2023-05" db="EMBL/GenBank/DDBJ databases">
        <title>A 100% complete, gapless, phased diploid assembly of the Scenedesmus obliquus UTEX 3031 genome.</title>
        <authorList>
            <person name="Biondi T.C."/>
            <person name="Hanschen E.R."/>
            <person name="Kwon T."/>
            <person name="Eng W."/>
            <person name="Kruse C.P.S."/>
            <person name="Koehler S.I."/>
            <person name="Kunde Y."/>
            <person name="Gleasner C.D."/>
            <person name="You Mak K.T."/>
            <person name="Polle J."/>
            <person name="Hovde B.T."/>
            <person name="Starkenburg S.R."/>
        </authorList>
    </citation>
    <scope>NUCLEOTIDE SEQUENCE [LARGE SCALE GENOMIC DNA]</scope>
    <source>
        <strain evidence="6 7">DOE0152z</strain>
    </source>
</reference>
<dbReference type="InterPro" id="IPR009003">
    <property type="entry name" value="Peptidase_S1_PA"/>
</dbReference>
<dbReference type="InterPro" id="IPR036034">
    <property type="entry name" value="PDZ_sf"/>
</dbReference>
<evidence type="ECO:0000256" key="3">
    <source>
        <dbReference type="ARBA" id="ARBA00022801"/>
    </source>
</evidence>
<comment type="similarity">
    <text evidence="1">Belongs to the peptidase S1C family.</text>
</comment>
<dbReference type="InterPro" id="IPR001940">
    <property type="entry name" value="Peptidase_S1C"/>
</dbReference>
<dbReference type="PANTHER" id="PTHR45980:SF18">
    <property type="entry name" value="PROTEASE DO-LIKE 9"/>
    <property type="match status" value="1"/>
</dbReference>
<evidence type="ECO:0000256" key="1">
    <source>
        <dbReference type="ARBA" id="ARBA00010541"/>
    </source>
</evidence>
<keyword evidence="3" id="KW-0378">Hydrolase</keyword>